<dbReference type="EMBL" id="CP114029">
    <property type="protein sequence ID" value="WAP69896.1"/>
    <property type="molecule type" value="Genomic_DNA"/>
</dbReference>
<name>A0ABY7C2C9_9HYPH</name>
<reference evidence="1" key="1">
    <citation type="submission" date="2022-12" db="EMBL/GenBank/DDBJ databases">
        <title>Jiella pelagia sp. nov., isolated from phosphonate enriched culture of Northwest Pacific surface seawater.</title>
        <authorList>
            <person name="Shin D.Y."/>
            <person name="Hwang C.Y."/>
        </authorList>
    </citation>
    <scope>NUCLEOTIDE SEQUENCE</scope>
    <source>
        <strain evidence="1">HL-NP1</strain>
    </source>
</reference>
<accession>A0ABY7C2C9</accession>
<gene>
    <name evidence="1" type="ORF">OH818_06845</name>
</gene>
<dbReference type="SUPFAM" id="SSF48452">
    <property type="entry name" value="TPR-like"/>
    <property type="match status" value="1"/>
</dbReference>
<dbReference type="Gene3D" id="3.40.50.300">
    <property type="entry name" value="P-loop containing nucleotide triphosphate hydrolases"/>
    <property type="match status" value="1"/>
</dbReference>
<sequence length="629" mass="70653">MRDRGEGKSALASHYIATLGDREDRYRFWDWRDCKEQGDRIRTQITEIIVRFSVDRISAGDLSGVGDAELIEVLLELIRNSNAVLVFDNVDSYVDLENKTLTGMLDMLVQRMSISMSNSRILLTCRPDVHYAASSVITFSMKGISPDEAIELFAKRAPAQSIPKEDILGAHRLTKGHAFWLDLIAVQATKIPGVTLPKLLQDMRRGREDVPDVLSSIWDKLALREKTLLRFMGEAVRPETEETIERFVASHLNYKNFSRALRSLTSLNLIVVKPETDAPDLYDLHPLVRQFVRTKFPQPERAGYIRVVINQYEAIIGAIGSVLGAHLPFAMLERWSQKAELEVSAGLFAEAFATLAKVEDAFIGGGHVQEFVRVGRLLFESIDWETAATRYAEFDNIVGVMIAALDQLGEYDSADALLVRYEATIPQKTARYIKFCDVRAHSYWMRGQFDAAVEWATKGVTLKNETNVDTPFDCAHTLALAQRDSGQPEVALEAFLKGTDLSELTGPKNNSLSDGALFGNVGRCLHLLGRLPEALICYRRSMRLLERESSPHSNSNRAYARRWVGQVFAELGEFREAEAFFLDAIKVLGPSAPVRVREIYAELQRLGGMTAPVMEEVRAMRVVSNWMNS</sequence>
<organism evidence="1 2">
    <name type="scientific">Jiella pelagia</name>
    <dbReference type="NCBI Taxonomy" id="2986949"/>
    <lineage>
        <taxon>Bacteria</taxon>
        <taxon>Pseudomonadati</taxon>
        <taxon>Pseudomonadota</taxon>
        <taxon>Alphaproteobacteria</taxon>
        <taxon>Hyphomicrobiales</taxon>
        <taxon>Aurantimonadaceae</taxon>
        <taxon>Jiella</taxon>
    </lineage>
</organism>
<dbReference type="InterPro" id="IPR011990">
    <property type="entry name" value="TPR-like_helical_dom_sf"/>
</dbReference>
<dbReference type="Gene3D" id="1.25.40.10">
    <property type="entry name" value="Tetratricopeptide repeat domain"/>
    <property type="match status" value="1"/>
</dbReference>
<dbReference type="SUPFAM" id="SSF52540">
    <property type="entry name" value="P-loop containing nucleoside triphosphate hydrolases"/>
    <property type="match status" value="1"/>
</dbReference>
<dbReference type="RefSeq" id="WP_268882322.1">
    <property type="nucleotide sequence ID" value="NZ_CP114029.1"/>
</dbReference>
<dbReference type="Pfam" id="PF13424">
    <property type="entry name" value="TPR_12"/>
    <property type="match status" value="1"/>
</dbReference>
<evidence type="ECO:0000313" key="2">
    <source>
        <dbReference type="Proteomes" id="UP001164020"/>
    </source>
</evidence>
<keyword evidence="2" id="KW-1185">Reference proteome</keyword>
<proteinExistence type="predicted"/>
<dbReference type="InterPro" id="IPR027417">
    <property type="entry name" value="P-loop_NTPase"/>
</dbReference>
<dbReference type="SMART" id="SM00028">
    <property type="entry name" value="TPR"/>
    <property type="match status" value="3"/>
</dbReference>
<evidence type="ECO:0000313" key="1">
    <source>
        <dbReference type="EMBL" id="WAP69896.1"/>
    </source>
</evidence>
<dbReference type="InterPro" id="IPR019734">
    <property type="entry name" value="TPR_rpt"/>
</dbReference>
<protein>
    <submittedName>
        <fullName evidence="1">Tetratricopeptide repeat protein</fullName>
    </submittedName>
</protein>
<dbReference type="Proteomes" id="UP001164020">
    <property type="component" value="Chromosome"/>
</dbReference>